<dbReference type="KEGG" id="apo:Arcpr_1291"/>
<dbReference type="Proteomes" id="UP000001901">
    <property type="component" value="Chromosome"/>
</dbReference>
<evidence type="ECO:0000313" key="15">
    <source>
        <dbReference type="Proteomes" id="UP000001901"/>
    </source>
</evidence>
<keyword evidence="3 10" id="KW-0004">4Fe-4S</keyword>
<keyword evidence="4 10" id="KW-0808">Transferase</keyword>
<feature type="binding site" evidence="12">
    <location>
        <position position="167"/>
    </location>
    <ligand>
        <name>S-adenosyl-L-methionine</name>
        <dbReference type="ChEBI" id="CHEBI:59789"/>
    </ligand>
</feature>
<dbReference type="SUPFAM" id="SSF102114">
    <property type="entry name" value="Radical SAM enzymes"/>
    <property type="match status" value="1"/>
</dbReference>
<keyword evidence="8 10" id="KW-0411">Iron-sulfur</keyword>
<protein>
    <recommendedName>
        <fullName evidence="2 10">5-amino-6-(D-ribitylamino)uracil--L-tyrosine 4-hydroxyphenyl transferase</fullName>
        <ecNumber evidence="2 10">2.5.1.147</ecNumber>
    </recommendedName>
    <alternativeName>
        <fullName evidence="10">FO synthase subunit 2</fullName>
    </alternativeName>
</protein>
<dbReference type="PANTHER" id="PTHR43076">
    <property type="entry name" value="FO SYNTHASE (COFH)"/>
    <property type="match status" value="1"/>
</dbReference>
<feature type="binding site" evidence="12">
    <location>
        <position position="65"/>
    </location>
    <ligand>
        <name>S-adenosyl-L-methionine</name>
        <dbReference type="ChEBI" id="CHEBI:59789"/>
    </ligand>
</feature>
<dbReference type="HOGENOM" id="CLU_040406_1_0_2"/>
<dbReference type="SFLD" id="SFLDF00293">
    <property type="entry name" value="((2_3_4_5-tetrahydroxypentyl)a"/>
    <property type="match status" value="1"/>
</dbReference>
<dbReference type="SFLD" id="SFLDF00342">
    <property type="entry name" value="cyclic_dehypoxanthine_futalosi"/>
    <property type="match status" value="1"/>
</dbReference>
<feature type="domain" description="Radical SAM core" evidence="13">
    <location>
        <begin position="45"/>
        <end position="274"/>
    </location>
</feature>
<proteinExistence type="inferred from homology"/>
<dbReference type="InterPro" id="IPR019940">
    <property type="entry name" value="CofH_family"/>
</dbReference>
<dbReference type="PaxDb" id="572546-Arcpr_1291"/>
<dbReference type="NCBIfam" id="NF005609">
    <property type="entry name" value="PRK07360.1"/>
    <property type="match status" value="1"/>
</dbReference>
<dbReference type="InterPro" id="IPR045567">
    <property type="entry name" value="CofH/MnqC-like_C"/>
</dbReference>
<evidence type="ECO:0000259" key="13">
    <source>
        <dbReference type="PROSITE" id="PS51918"/>
    </source>
</evidence>
<keyword evidence="7 10" id="KW-0408">Iron</keyword>
<dbReference type="InterPro" id="IPR058240">
    <property type="entry name" value="rSAM_sf"/>
</dbReference>
<name>D2RDZ8_ARCPA</name>
<evidence type="ECO:0000256" key="6">
    <source>
        <dbReference type="ARBA" id="ARBA00022723"/>
    </source>
</evidence>
<evidence type="ECO:0000256" key="9">
    <source>
        <dbReference type="ARBA" id="ARBA00048468"/>
    </source>
</evidence>
<dbReference type="Pfam" id="PF19288">
    <property type="entry name" value="CofH_C"/>
    <property type="match status" value="1"/>
</dbReference>
<comment type="subunit">
    <text evidence="10">The FO synthase complex consists of two subunits, CofG and CofH.</text>
</comment>
<dbReference type="NCBIfam" id="TIGR00423">
    <property type="entry name" value="CofH family radical SAM protein"/>
    <property type="match status" value="1"/>
</dbReference>
<evidence type="ECO:0000313" key="14">
    <source>
        <dbReference type="EMBL" id="ADB58342.1"/>
    </source>
</evidence>
<dbReference type="SFLD" id="SFLDG01064">
    <property type="entry name" value="F420__menaquinone_cofactor_bio"/>
    <property type="match status" value="1"/>
</dbReference>
<dbReference type="InterPro" id="IPR013785">
    <property type="entry name" value="Aldolase_TIM"/>
</dbReference>
<dbReference type="UniPathway" id="UPA00072"/>
<feature type="binding site" evidence="10 11">
    <location>
        <position position="63"/>
    </location>
    <ligand>
        <name>[4Fe-4S] cluster</name>
        <dbReference type="ChEBI" id="CHEBI:49883"/>
        <note>4Fe-4S-S-AdoMet</note>
    </ligand>
</feature>
<comment type="catalytic activity">
    <reaction evidence="9 10">
        <text>5-amino-6-(D-ribitylamino)uracil + L-tyrosine + S-adenosyl-L-methionine = 5-amino-5-(4-hydroxybenzyl)-6-(D-ribitylimino)-5,6-dihydrouracil + 2-iminoacetate + 5'-deoxyadenosine + L-methionine + H(+)</text>
        <dbReference type="Rhea" id="RHEA:55200"/>
        <dbReference type="ChEBI" id="CHEBI:15378"/>
        <dbReference type="ChEBI" id="CHEBI:15934"/>
        <dbReference type="ChEBI" id="CHEBI:17319"/>
        <dbReference type="ChEBI" id="CHEBI:57844"/>
        <dbReference type="ChEBI" id="CHEBI:58315"/>
        <dbReference type="ChEBI" id="CHEBI:59789"/>
        <dbReference type="ChEBI" id="CHEBI:77846"/>
        <dbReference type="ChEBI" id="CHEBI:85936"/>
        <dbReference type="EC" id="2.5.1.147"/>
    </reaction>
</comment>
<dbReference type="InterPro" id="IPR007197">
    <property type="entry name" value="rSAM"/>
</dbReference>
<dbReference type="Gene3D" id="3.20.20.70">
    <property type="entry name" value="Aldolase class I"/>
    <property type="match status" value="1"/>
</dbReference>
<evidence type="ECO:0000256" key="4">
    <source>
        <dbReference type="ARBA" id="ARBA00022679"/>
    </source>
</evidence>
<evidence type="ECO:0000256" key="8">
    <source>
        <dbReference type="ARBA" id="ARBA00023014"/>
    </source>
</evidence>
<feature type="binding site" evidence="12">
    <location>
        <position position="281"/>
    </location>
    <ligand>
        <name>(3R)-3-methyl-D-ornithine</name>
        <dbReference type="ChEBI" id="CHEBI:64642"/>
    </ligand>
</feature>
<dbReference type="AlphaFoldDB" id="D2RDZ8"/>
<accession>D2RDZ8</accession>
<dbReference type="RefSeq" id="WP_012940678.1">
    <property type="nucleotide sequence ID" value="NC_013741.1"/>
</dbReference>
<organism evidence="14 15">
    <name type="scientific">Archaeoglobus profundus (strain DSM 5631 / JCM 9629 / NBRC 100127 / Av18)</name>
    <dbReference type="NCBI Taxonomy" id="572546"/>
    <lineage>
        <taxon>Archaea</taxon>
        <taxon>Methanobacteriati</taxon>
        <taxon>Methanobacteriota</taxon>
        <taxon>Archaeoglobi</taxon>
        <taxon>Archaeoglobales</taxon>
        <taxon>Archaeoglobaceae</taxon>
        <taxon>Archaeoglobus</taxon>
    </lineage>
</organism>
<evidence type="ECO:0000256" key="12">
    <source>
        <dbReference type="PIRSR" id="PIRSR004762-2"/>
    </source>
</evidence>
<dbReference type="InterPro" id="IPR006638">
    <property type="entry name" value="Elp3/MiaA/NifB-like_rSAM"/>
</dbReference>
<keyword evidence="6 10" id="KW-0479">Metal-binding</keyword>
<feature type="binding site" evidence="10 11">
    <location>
        <position position="66"/>
    </location>
    <ligand>
        <name>[4Fe-4S] cluster</name>
        <dbReference type="ChEBI" id="CHEBI:49883"/>
        <note>4Fe-4S-S-AdoMet</note>
    </ligand>
</feature>
<dbReference type="OrthoDB" id="8186at2157"/>
<dbReference type="SFLD" id="SFLDS00029">
    <property type="entry name" value="Radical_SAM"/>
    <property type="match status" value="1"/>
</dbReference>
<keyword evidence="5 10" id="KW-0949">S-adenosyl-L-methionine</keyword>
<dbReference type="SMART" id="SM00729">
    <property type="entry name" value="Elp3"/>
    <property type="match status" value="1"/>
</dbReference>
<dbReference type="NCBIfam" id="TIGR03551">
    <property type="entry name" value="F420_cofH"/>
    <property type="match status" value="1"/>
</dbReference>
<dbReference type="GO" id="GO:0005506">
    <property type="term" value="F:iron ion binding"/>
    <property type="evidence" value="ECO:0007669"/>
    <property type="project" value="UniProtKB-UniRule"/>
</dbReference>
<evidence type="ECO:0000256" key="7">
    <source>
        <dbReference type="ARBA" id="ARBA00023004"/>
    </source>
</evidence>
<dbReference type="Pfam" id="PF04055">
    <property type="entry name" value="Radical_SAM"/>
    <property type="match status" value="1"/>
</dbReference>
<dbReference type="EC" id="2.5.1.147" evidence="2 10"/>
<dbReference type="GeneID" id="8739978"/>
<comment type="similarity">
    <text evidence="10">Belongs to the radical SAM superfamily. CofH family.</text>
</comment>
<dbReference type="GO" id="GO:0044689">
    <property type="term" value="F:7,8-didemethyl-8-hydroxy-5-deazariboflavin synthase activity"/>
    <property type="evidence" value="ECO:0007669"/>
    <property type="project" value="TreeGrafter"/>
</dbReference>
<dbReference type="HAMAP" id="MF_01612">
    <property type="entry name" value="FO_synth_sub2"/>
    <property type="match status" value="1"/>
</dbReference>
<dbReference type="SFLD" id="SFLDG01388">
    <property type="entry name" value="7_8-didemethyl-8-hydroxy-5-dea"/>
    <property type="match status" value="1"/>
</dbReference>
<dbReference type="SFLD" id="SFLDF00343">
    <property type="entry name" value="aminofutalosine_synthase_(mqnE"/>
    <property type="match status" value="1"/>
</dbReference>
<dbReference type="PROSITE" id="PS51918">
    <property type="entry name" value="RADICAL_SAM"/>
    <property type="match status" value="1"/>
</dbReference>
<dbReference type="GO" id="GO:0051539">
    <property type="term" value="F:4 iron, 4 sulfur cluster binding"/>
    <property type="evidence" value="ECO:0007669"/>
    <property type="project" value="UniProtKB-KW"/>
</dbReference>
<comment type="function">
    <text evidence="10">Catalyzes the radical-mediated synthesis of 5-amino-5-(4-hydroxybenzyl)-6-(D-ribitylimino)-5,6-dihydrouracil from 5-amino-6-(D-ribitylamino)uracil and L-tyrosine.</text>
</comment>
<evidence type="ECO:0000256" key="2">
    <source>
        <dbReference type="ARBA" id="ARBA00012289"/>
    </source>
</evidence>
<dbReference type="GO" id="GO:0141093">
    <property type="term" value="F:5-amino-6-(D-ribitylamino)uracil--L-tyrosine 4-hydroxyphenyl transferase activity"/>
    <property type="evidence" value="ECO:0007669"/>
    <property type="project" value="UniProtKB-EC"/>
</dbReference>
<dbReference type="InterPro" id="IPR034405">
    <property type="entry name" value="F420"/>
</dbReference>
<evidence type="ECO:0000256" key="5">
    <source>
        <dbReference type="ARBA" id="ARBA00022691"/>
    </source>
</evidence>
<evidence type="ECO:0000256" key="10">
    <source>
        <dbReference type="HAMAP-Rule" id="MF_01612"/>
    </source>
</evidence>
<comment type="pathway">
    <text evidence="1 10">Cofactor biosynthesis; coenzyme F0 biosynthesis.</text>
</comment>
<feature type="binding site" evidence="10 11">
    <location>
        <position position="59"/>
    </location>
    <ligand>
        <name>[4Fe-4S] cluster</name>
        <dbReference type="ChEBI" id="CHEBI:49883"/>
        <note>4Fe-4S-S-AdoMet</note>
    </ligand>
</feature>
<dbReference type="eggNOG" id="arCOG00656">
    <property type="taxonomic scope" value="Archaea"/>
</dbReference>
<evidence type="ECO:0000256" key="1">
    <source>
        <dbReference type="ARBA" id="ARBA00004712"/>
    </source>
</evidence>
<reference evidence="14 15" key="1">
    <citation type="journal article" date="2010" name="Stand. Genomic Sci.">
        <title>Complete genome sequence of Archaeoglobus profundus type strain (AV18).</title>
        <authorList>
            <person name="von Jan M."/>
            <person name="Lapidus A."/>
            <person name="Del Rio T.G."/>
            <person name="Copeland A."/>
            <person name="Tice H."/>
            <person name="Cheng J.F."/>
            <person name="Lucas S."/>
            <person name="Chen F."/>
            <person name="Nolan M."/>
            <person name="Goodwin L."/>
            <person name="Han C."/>
            <person name="Pitluck S."/>
            <person name="Liolios K."/>
            <person name="Ivanova N."/>
            <person name="Mavromatis K."/>
            <person name="Ovchinnikova G."/>
            <person name="Chertkov O."/>
            <person name="Pati A."/>
            <person name="Chen A."/>
            <person name="Palaniappan K."/>
            <person name="Land M."/>
            <person name="Hauser L."/>
            <person name="Chang Y.J."/>
            <person name="Jeffries C.D."/>
            <person name="Saunders E."/>
            <person name="Brettin T."/>
            <person name="Detter J.C."/>
            <person name="Chain P."/>
            <person name="Eichinger K."/>
            <person name="Huber H."/>
            <person name="Spring S."/>
            <person name="Rohde M."/>
            <person name="Goker M."/>
            <person name="Wirth R."/>
            <person name="Woyke T."/>
            <person name="Bristow J."/>
            <person name="Eisen J.A."/>
            <person name="Markowitz V."/>
            <person name="Hugenholtz P."/>
            <person name="Kyrpides N.C."/>
            <person name="Klenk H.P."/>
        </authorList>
    </citation>
    <scope>NUCLEOTIDE SEQUENCE [LARGE SCALE GENOMIC DNA]</scope>
    <source>
        <strain evidence="15">DSM 5631 / JCM 9629 / NBRC 100127 / Av18</strain>
    </source>
</reference>
<dbReference type="STRING" id="572546.Arcpr_1291"/>
<evidence type="ECO:0000256" key="11">
    <source>
        <dbReference type="PIRSR" id="PIRSR004762-1"/>
    </source>
</evidence>
<keyword evidence="15" id="KW-1185">Reference proteome</keyword>
<dbReference type="CDD" id="cd01335">
    <property type="entry name" value="Radical_SAM"/>
    <property type="match status" value="1"/>
</dbReference>
<dbReference type="EMBL" id="CP001857">
    <property type="protein sequence ID" value="ADB58342.1"/>
    <property type="molecule type" value="Genomic_DNA"/>
</dbReference>
<feature type="binding site" evidence="12">
    <location>
        <position position="131"/>
    </location>
    <ligand>
        <name>(3R)-3-methyl-D-ornithine</name>
        <dbReference type="ChEBI" id="CHEBI:64642"/>
    </ligand>
</feature>
<dbReference type="InterPro" id="IPR020050">
    <property type="entry name" value="FO_synthase_su2"/>
</dbReference>
<dbReference type="SFLD" id="SFLDG01389">
    <property type="entry name" value="menaquinone_synthsis_involved"/>
    <property type="match status" value="1"/>
</dbReference>
<comment type="cofactor">
    <cofactor evidence="10 11">
        <name>[4Fe-4S] cluster</name>
        <dbReference type="ChEBI" id="CHEBI:49883"/>
    </cofactor>
    <text evidence="10 11">Binds 1 [4Fe-4S] cluster. The cluster is coordinated with 3 cysteines and an exchangeable S-adenosyl-L-methionine.</text>
</comment>
<evidence type="ECO:0000256" key="3">
    <source>
        <dbReference type="ARBA" id="ARBA00022485"/>
    </source>
</evidence>
<dbReference type="PIRSF" id="PIRSF004762">
    <property type="entry name" value="CHP00423"/>
    <property type="match status" value="1"/>
</dbReference>
<gene>
    <name evidence="10" type="primary">cofH</name>
    <name evidence="14" type="ordered locus">Arcpr_1291</name>
</gene>
<dbReference type="PANTHER" id="PTHR43076:SF1">
    <property type="entry name" value="LIPOYL SYNTHASE 2"/>
    <property type="match status" value="1"/>
</dbReference>
<sequence length="349" mass="39568">MKLQSLLSSTRIERALERLRDLIENPFETFAKADELRRKVVGDVVTFVVNRNINFTDICVGNCKFCSFRNRRRYLLTLEEIKEKVREAVEYGCTEVCIQGGLYPNADLNFYKSIIEAVREVSEDIHIHAFSPMEIHHMAINTGLDVKEVLKELKSSGLDSIPGTSAEILDDEIRKVICPKKISTDRWIEIVTTAHRLGIPSTATMMFGHTEGWEHRLKHLLIIKEIQRRTGGFTEFIPLPFMHKNNELGKIVRPPSGFEDLLVIAVSRITLHPEIKNIQASWVKLGVKLAQVALCVGANDLGGTLIEENISRLAGAESGEFLPKEKIIELIESVGRIPKQRDTLYRILD</sequence>